<keyword evidence="4" id="KW-1185">Reference proteome</keyword>
<dbReference type="PANTHER" id="PTHR46534">
    <property type="entry name" value="IGGFC_BINDING DOMAIN-CONTAINING PROTEIN"/>
    <property type="match status" value="1"/>
</dbReference>
<evidence type="ECO:0000313" key="3">
    <source>
        <dbReference type="EMBL" id="AKT39755.1"/>
    </source>
</evidence>
<keyword evidence="1" id="KW-0732">Signal</keyword>
<feature type="chain" id="PRO_5005459407" description="IgGFc-binding protein N-terminal domain-containing protein" evidence="1">
    <location>
        <begin position="22"/>
        <end position="605"/>
    </location>
</feature>
<accession>A0A0K1EFV4</accession>
<evidence type="ECO:0000256" key="1">
    <source>
        <dbReference type="SAM" id="SignalP"/>
    </source>
</evidence>
<sequence length="605" mass="62866">MIRSNPRSVVHVILAAALVPAAVFVSCTDSYRSDVSGETGGGGVGAGNSGPGGTGGEGGTLFGDGGVCNNTCSNDLKKVVDCEGSLVKECTPEEGCVNAECVPGPCQAAVASKSSYGCEFYAVKTAINAPGACFAAFVANTWDRPVKISVERNGIQYNAANFAYIPVVQGQSVDYEPYDDAAGLDVGQVAILFLSRNNSGGPVAPPCPRTPAVSAETGVNTTGMGNAFRIETDYPVVAYQLVPFGGGQTNVTGASLLLPTSAWDTNYITINGFASSEPEVQNGNPSLTVVASRDGTEVNLLPGVNVVGGNGIPATVAGTMATYSLDKGRFLQITQPEELTGSPISSNHPVGVWGAHSCMMVPNTGVADCDSSQQQLAPVRALGSEYAPAPYVKRGANDPPFYRLIGAVDGTQLTWTPSAPPGAPTSLSLGQVAQFSAPDAFVVRSQDSSHPFYAGQYMTGGAQFAGSTAGIGDPEWVTVIPPSQFMDYYAFFTDATYPETSIVVVRTRSKVDGSFADVTLDCTGPLTGWQPFGDYEYTQVRLVTGNFQSVDGCMNGRHEMSSTLPFGVTVWGWGTTSTTSLVSYAYPAGAGFQPINEVEIPTAPQ</sequence>
<dbReference type="Proteomes" id="UP000067626">
    <property type="component" value="Chromosome"/>
</dbReference>
<name>A0A0K1EFV4_CHOCO</name>
<dbReference type="Pfam" id="PF17517">
    <property type="entry name" value="IgGFc_binding"/>
    <property type="match status" value="1"/>
</dbReference>
<dbReference type="AlphaFoldDB" id="A0A0K1EFV4"/>
<dbReference type="STRING" id="52.CMC5_039060"/>
<feature type="signal peptide" evidence="1">
    <location>
        <begin position="1"/>
        <end position="21"/>
    </location>
</feature>
<dbReference type="EMBL" id="CP012159">
    <property type="protein sequence ID" value="AKT39755.1"/>
    <property type="molecule type" value="Genomic_DNA"/>
</dbReference>
<protein>
    <recommendedName>
        <fullName evidence="2">IgGFc-binding protein N-terminal domain-containing protein</fullName>
    </recommendedName>
</protein>
<dbReference type="PROSITE" id="PS51257">
    <property type="entry name" value="PROKAR_LIPOPROTEIN"/>
    <property type="match status" value="1"/>
</dbReference>
<dbReference type="KEGG" id="ccro:CMC5_039060"/>
<dbReference type="PANTHER" id="PTHR46534:SF1">
    <property type="entry name" value="IGGFC-BINDING PROTEIN N-TERMINAL DOMAIN-CONTAINING PROTEIN"/>
    <property type="match status" value="1"/>
</dbReference>
<proteinExistence type="predicted"/>
<dbReference type="InterPro" id="IPR035234">
    <property type="entry name" value="IgGFc-bd_N"/>
</dbReference>
<reference evidence="3 4" key="1">
    <citation type="submission" date="2015-07" db="EMBL/GenBank/DDBJ databases">
        <title>Genome analysis of myxobacterium Chondromyces crocatus Cm c5 reveals a high potential for natural compound synthesis and the genetic basis for the loss of fruiting body formation.</title>
        <authorList>
            <person name="Zaburannyi N."/>
            <person name="Bunk B."/>
            <person name="Maier J."/>
            <person name="Overmann J."/>
            <person name="Mueller R."/>
        </authorList>
    </citation>
    <scope>NUCLEOTIDE SEQUENCE [LARGE SCALE GENOMIC DNA]</scope>
    <source>
        <strain evidence="3 4">Cm c5</strain>
    </source>
</reference>
<evidence type="ECO:0000259" key="2">
    <source>
        <dbReference type="Pfam" id="PF17517"/>
    </source>
</evidence>
<evidence type="ECO:0000313" key="4">
    <source>
        <dbReference type="Proteomes" id="UP000067626"/>
    </source>
</evidence>
<organism evidence="3 4">
    <name type="scientific">Chondromyces crocatus</name>
    <dbReference type="NCBI Taxonomy" id="52"/>
    <lineage>
        <taxon>Bacteria</taxon>
        <taxon>Pseudomonadati</taxon>
        <taxon>Myxococcota</taxon>
        <taxon>Polyangia</taxon>
        <taxon>Polyangiales</taxon>
        <taxon>Polyangiaceae</taxon>
        <taxon>Chondromyces</taxon>
    </lineage>
</organism>
<feature type="domain" description="IgGFc-binding protein N-terminal" evidence="2">
    <location>
        <begin position="254"/>
        <end position="572"/>
    </location>
</feature>
<gene>
    <name evidence="3" type="ORF">CMC5_039060</name>
</gene>